<keyword evidence="2" id="KW-1185">Reference proteome</keyword>
<reference evidence="3" key="1">
    <citation type="submission" date="2016-11" db="UniProtKB">
        <authorList>
            <consortium name="WormBaseParasite"/>
        </authorList>
    </citation>
    <scope>IDENTIFICATION</scope>
</reference>
<name>A0A1I8BJF1_MELHA</name>
<evidence type="ECO:0000256" key="1">
    <source>
        <dbReference type="SAM" id="MobiDB-lite"/>
    </source>
</evidence>
<protein>
    <submittedName>
        <fullName evidence="3">Uncharacterized protein</fullName>
    </submittedName>
</protein>
<accession>A0A1I8BJF1</accession>
<organism evidence="2 3">
    <name type="scientific">Meloidogyne hapla</name>
    <name type="common">Root-knot nematode worm</name>
    <dbReference type="NCBI Taxonomy" id="6305"/>
    <lineage>
        <taxon>Eukaryota</taxon>
        <taxon>Metazoa</taxon>
        <taxon>Ecdysozoa</taxon>
        <taxon>Nematoda</taxon>
        <taxon>Chromadorea</taxon>
        <taxon>Rhabditida</taxon>
        <taxon>Tylenchina</taxon>
        <taxon>Tylenchomorpha</taxon>
        <taxon>Tylenchoidea</taxon>
        <taxon>Meloidogynidae</taxon>
        <taxon>Meloidogyninae</taxon>
        <taxon>Meloidogyne</taxon>
    </lineage>
</organism>
<dbReference type="Proteomes" id="UP000095281">
    <property type="component" value="Unplaced"/>
</dbReference>
<proteinExistence type="predicted"/>
<sequence>MEYFAYFQCNIAYENINDIMTYVRLIFTFRKTERSNISPEVLNRFERFRIGNRPNIYNLYQLYFSVYVYGRENLQIAGKPGLQRTLQQYYINSAYLINQITNEFYDEEFLEGIEFHGATIPPKIREIRIQPAEGSHQARSRRRQREGGNGSGSNRAAARPRLGGNGSGGNGGGGN</sequence>
<evidence type="ECO:0000313" key="3">
    <source>
        <dbReference type="WBParaSite" id="MhA1_Contig280.frz3.gene43"/>
    </source>
</evidence>
<feature type="compositionally biased region" description="Gly residues" evidence="1">
    <location>
        <begin position="163"/>
        <end position="175"/>
    </location>
</feature>
<dbReference type="WBParaSite" id="MhA1_Contig280.frz3.gene43">
    <property type="protein sequence ID" value="MhA1_Contig280.frz3.gene43"/>
    <property type="gene ID" value="MhA1_Contig280.frz3.gene43"/>
</dbReference>
<feature type="region of interest" description="Disordered" evidence="1">
    <location>
        <begin position="128"/>
        <end position="175"/>
    </location>
</feature>
<dbReference type="AlphaFoldDB" id="A0A1I8BJF1"/>
<evidence type="ECO:0000313" key="2">
    <source>
        <dbReference type="Proteomes" id="UP000095281"/>
    </source>
</evidence>